<reference evidence="2" key="1">
    <citation type="submission" date="2022-11" db="UniProtKB">
        <authorList>
            <consortium name="WormBaseParasite"/>
        </authorList>
    </citation>
    <scope>IDENTIFICATION</scope>
</reference>
<name>A0A915KG39_ROMCU</name>
<organism evidence="1 2">
    <name type="scientific">Romanomermis culicivorax</name>
    <name type="common">Nematode worm</name>
    <dbReference type="NCBI Taxonomy" id="13658"/>
    <lineage>
        <taxon>Eukaryota</taxon>
        <taxon>Metazoa</taxon>
        <taxon>Ecdysozoa</taxon>
        <taxon>Nematoda</taxon>
        <taxon>Enoplea</taxon>
        <taxon>Dorylaimia</taxon>
        <taxon>Mermithida</taxon>
        <taxon>Mermithoidea</taxon>
        <taxon>Mermithidae</taxon>
        <taxon>Romanomermis</taxon>
    </lineage>
</organism>
<sequence length="76" mass="8340">MATENTKIKIIFRCSAPKKFLGSDSRGSKWFCQKNPGKESFSGQNPLVSQLDLRVIAPFAKGNQESITIPAILISV</sequence>
<accession>A0A915KG39</accession>
<proteinExistence type="predicted"/>
<dbReference type="AlphaFoldDB" id="A0A915KG39"/>
<dbReference type="Proteomes" id="UP000887565">
    <property type="component" value="Unplaced"/>
</dbReference>
<protein>
    <submittedName>
        <fullName evidence="2">Uncharacterized protein</fullName>
    </submittedName>
</protein>
<evidence type="ECO:0000313" key="2">
    <source>
        <dbReference type="WBParaSite" id="nRc.2.0.1.t36929-RA"/>
    </source>
</evidence>
<evidence type="ECO:0000313" key="1">
    <source>
        <dbReference type="Proteomes" id="UP000887565"/>
    </source>
</evidence>
<dbReference type="WBParaSite" id="nRc.2.0.1.t36929-RA">
    <property type="protein sequence ID" value="nRc.2.0.1.t36929-RA"/>
    <property type="gene ID" value="nRc.2.0.1.g36929"/>
</dbReference>
<keyword evidence="1" id="KW-1185">Reference proteome</keyword>